<keyword evidence="5" id="KW-1185">Reference proteome</keyword>
<evidence type="ECO:0000256" key="2">
    <source>
        <dbReference type="ARBA" id="ARBA00022840"/>
    </source>
</evidence>
<dbReference type="Pfam" id="PF08448">
    <property type="entry name" value="PAS_4"/>
    <property type="match status" value="1"/>
</dbReference>
<sequence>MADPPRKGRPKGAAGFGWRAFFHGSTTPVFVLGRNRRLRYANPAWERLAGATLAESLGLVCSARRHSSPLAAALAPTPEALAGRADTSRRAAPPNRTGPPWWDVSFVPLAAADGLHGIVATVRVVGTPVRAAERVIPAAVAALRETHAATFTPDLFPPRLAAQLRLAGQTAAPVWLVGEPGSGKQTAARAIHHSGAARERMFVRVGCGELQPYLVESLFWGHGGLAGTNQIGTVFLADPAALSRDVQQQLVDLFTDDRPDTPRLICGSARSAAADVDAGRLLPEFHAQLSVLELTIPPLRERTAELPRITSRVLDAIGAPPDVDDATLAVLAAQPWPGNVRELAGVIAGVGGPLTRESLPRELRVRAGLEKPPTEPPLTLEPALAALEKRYVERALARTRGNAAKAAELLGLSRAALLRRIVALGIKPGAGPDRGRGLPHAEHFDP</sequence>
<dbReference type="InterPro" id="IPR009057">
    <property type="entry name" value="Homeodomain-like_sf"/>
</dbReference>
<dbReference type="Proteomes" id="UP000319576">
    <property type="component" value="Chromosome"/>
</dbReference>
<dbReference type="InterPro" id="IPR013656">
    <property type="entry name" value="PAS_4"/>
</dbReference>
<dbReference type="Gene3D" id="1.10.8.60">
    <property type="match status" value="1"/>
</dbReference>
<dbReference type="InterPro" id="IPR027417">
    <property type="entry name" value="P-loop_NTPase"/>
</dbReference>
<dbReference type="GO" id="GO:0006355">
    <property type="term" value="P:regulation of DNA-templated transcription"/>
    <property type="evidence" value="ECO:0007669"/>
    <property type="project" value="InterPro"/>
</dbReference>
<protein>
    <submittedName>
        <fullName evidence="4">Arginine utilization regulatory protein RocR</fullName>
    </submittedName>
</protein>
<feature type="domain" description="Sigma-54 factor interaction" evidence="3">
    <location>
        <begin position="165"/>
        <end position="347"/>
    </location>
</feature>
<evidence type="ECO:0000313" key="4">
    <source>
        <dbReference type="EMBL" id="QDU22565.1"/>
    </source>
</evidence>
<evidence type="ECO:0000259" key="3">
    <source>
        <dbReference type="PROSITE" id="PS50045"/>
    </source>
</evidence>
<dbReference type="SUPFAM" id="SSF52540">
    <property type="entry name" value="P-loop containing nucleoside triphosphate hydrolases"/>
    <property type="match status" value="1"/>
</dbReference>
<dbReference type="OrthoDB" id="266149at2"/>
<dbReference type="Pfam" id="PF02954">
    <property type="entry name" value="HTH_8"/>
    <property type="match status" value="1"/>
</dbReference>
<accession>A0A517XYI3</accession>
<dbReference type="Gene3D" id="1.10.10.60">
    <property type="entry name" value="Homeodomain-like"/>
    <property type="match status" value="1"/>
</dbReference>
<evidence type="ECO:0000256" key="1">
    <source>
        <dbReference type="ARBA" id="ARBA00022741"/>
    </source>
</evidence>
<dbReference type="GO" id="GO:0005524">
    <property type="term" value="F:ATP binding"/>
    <property type="evidence" value="ECO:0007669"/>
    <property type="project" value="UniProtKB-KW"/>
</dbReference>
<dbReference type="EMBL" id="CP036273">
    <property type="protein sequence ID" value="QDU22565.1"/>
    <property type="molecule type" value="Genomic_DNA"/>
</dbReference>
<dbReference type="PANTHER" id="PTHR32071">
    <property type="entry name" value="TRANSCRIPTIONAL REGULATORY PROTEIN"/>
    <property type="match status" value="1"/>
</dbReference>
<dbReference type="InterPro" id="IPR035965">
    <property type="entry name" value="PAS-like_dom_sf"/>
</dbReference>
<dbReference type="PRINTS" id="PR01590">
    <property type="entry name" value="HTHFIS"/>
</dbReference>
<evidence type="ECO:0000313" key="5">
    <source>
        <dbReference type="Proteomes" id="UP000319576"/>
    </source>
</evidence>
<dbReference type="SUPFAM" id="SSF55785">
    <property type="entry name" value="PYP-like sensor domain (PAS domain)"/>
    <property type="match status" value="1"/>
</dbReference>
<dbReference type="CDD" id="cd00009">
    <property type="entry name" value="AAA"/>
    <property type="match status" value="1"/>
</dbReference>
<dbReference type="RefSeq" id="WP_145242403.1">
    <property type="nucleotide sequence ID" value="NZ_CP036273.1"/>
</dbReference>
<name>A0A517XYI3_9BACT</name>
<dbReference type="PROSITE" id="PS50045">
    <property type="entry name" value="SIGMA54_INTERACT_4"/>
    <property type="match status" value="1"/>
</dbReference>
<dbReference type="SUPFAM" id="SSF46689">
    <property type="entry name" value="Homeodomain-like"/>
    <property type="match status" value="1"/>
</dbReference>
<dbReference type="AlphaFoldDB" id="A0A517XYI3"/>
<dbReference type="Pfam" id="PF14532">
    <property type="entry name" value="Sigma54_activ_2"/>
    <property type="match status" value="1"/>
</dbReference>
<dbReference type="Gene3D" id="3.30.450.20">
    <property type="entry name" value="PAS domain"/>
    <property type="match status" value="1"/>
</dbReference>
<gene>
    <name evidence="4" type="primary">rocR</name>
    <name evidence="4" type="ORF">ETAA1_45480</name>
</gene>
<organism evidence="4 5">
    <name type="scientific">Urbifossiella limnaea</name>
    <dbReference type="NCBI Taxonomy" id="2528023"/>
    <lineage>
        <taxon>Bacteria</taxon>
        <taxon>Pseudomonadati</taxon>
        <taxon>Planctomycetota</taxon>
        <taxon>Planctomycetia</taxon>
        <taxon>Gemmatales</taxon>
        <taxon>Gemmataceae</taxon>
        <taxon>Urbifossiella</taxon>
    </lineage>
</organism>
<dbReference type="KEGG" id="uli:ETAA1_45480"/>
<keyword evidence="2" id="KW-0067">ATP-binding</keyword>
<proteinExistence type="predicted"/>
<dbReference type="InterPro" id="IPR002078">
    <property type="entry name" value="Sigma_54_int"/>
</dbReference>
<dbReference type="GO" id="GO:0043565">
    <property type="term" value="F:sequence-specific DNA binding"/>
    <property type="evidence" value="ECO:0007669"/>
    <property type="project" value="InterPro"/>
</dbReference>
<keyword evidence="1" id="KW-0547">Nucleotide-binding</keyword>
<dbReference type="InterPro" id="IPR002197">
    <property type="entry name" value="HTH_Fis"/>
</dbReference>
<reference evidence="4 5" key="1">
    <citation type="submission" date="2019-02" db="EMBL/GenBank/DDBJ databases">
        <title>Deep-cultivation of Planctomycetes and their phenomic and genomic characterization uncovers novel biology.</title>
        <authorList>
            <person name="Wiegand S."/>
            <person name="Jogler M."/>
            <person name="Boedeker C."/>
            <person name="Pinto D."/>
            <person name="Vollmers J."/>
            <person name="Rivas-Marin E."/>
            <person name="Kohn T."/>
            <person name="Peeters S.H."/>
            <person name="Heuer A."/>
            <person name="Rast P."/>
            <person name="Oberbeckmann S."/>
            <person name="Bunk B."/>
            <person name="Jeske O."/>
            <person name="Meyerdierks A."/>
            <person name="Storesund J.E."/>
            <person name="Kallscheuer N."/>
            <person name="Luecker S."/>
            <person name="Lage O.M."/>
            <person name="Pohl T."/>
            <person name="Merkel B.J."/>
            <person name="Hornburger P."/>
            <person name="Mueller R.-W."/>
            <person name="Bruemmer F."/>
            <person name="Labrenz M."/>
            <person name="Spormann A.M."/>
            <person name="Op den Camp H."/>
            <person name="Overmann J."/>
            <person name="Amann R."/>
            <person name="Jetten M.S.M."/>
            <person name="Mascher T."/>
            <person name="Medema M.H."/>
            <person name="Devos D.P."/>
            <person name="Kaster A.-K."/>
            <person name="Ovreas L."/>
            <person name="Rohde M."/>
            <person name="Galperin M.Y."/>
            <person name="Jogler C."/>
        </authorList>
    </citation>
    <scope>NUCLEOTIDE SEQUENCE [LARGE SCALE GENOMIC DNA]</scope>
    <source>
        <strain evidence="4 5">ETA_A1</strain>
    </source>
</reference>
<dbReference type="Gene3D" id="3.40.50.300">
    <property type="entry name" value="P-loop containing nucleotide triphosphate hydrolases"/>
    <property type="match status" value="1"/>
</dbReference>